<dbReference type="Proteomes" id="UP000275368">
    <property type="component" value="Chromosome"/>
</dbReference>
<organism evidence="1 2">
    <name type="scientific">Paenibacillus baekrokdamisoli</name>
    <dbReference type="NCBI Taxonomy" id="1712516"/>
    <lineage>
        <taxon>Bacteria</taxon>
        <taxon>Bacillati</taxon>
        <taxon>Bacillota</taxon>
        <taxon>Bacilli</taxon>
        <taxon>Bacillales</taxon>
        <taxon>Paenibacillaceae</taxon>
        <taxon>Paenibacillus</taxon>
    </lineage>
</organism>
<gene>
    <name evidence="1" type="ORF">Back11_12750</name>
</gene>
<evidence type="ECO:0000313" key="1">
    <source>
        <dbReference type="EMBL" id="BBH19930.1"/>
    </source>
</evidence>
<reference evidence="1 2" key="1">
    <citation type="submission" date="2018-11" db="EMBL/GenBank/DDBJ databases">
        <title>Complete genome sequence of Paenibacillus baekrokdamisoli strain KCTC 33723.</title>
        <authorList>
            <person name="Kang S.W."/>
            <person name="Lee K.C."/>
            <person name="Kim K.K."/>
            <person name="Kim J.S."/>
            <person name="Kim D.S."/>
            <person name="Ko S.H."/>
            <person name="Yang S.H."/>
            <person name="Lee J.S."/>
        </authorList>
    </citation>
    <scope>NUCLEOTIDE SEQUENCE [LARGE SCALE GENOMIC DNA]</scope>
    <source>
        <strain evidence="1 2">KCTC 33723</strain>
    </source>
</reference>
<dbReference type="KEGG" id="pbk:Back11_12750"/>
<accession>A0A3G9IM67</accession>
<sequence>MARDEANSVNRECLRNEIAKGTSCPHTMEHQPNRQVSMDDFSISSCYTRIPHHFS</sequence>
<dbReference type="EMBL" id="AP019308">
    <property type="protein sequence ID" value="BBH19930.1"/>
    <property type="molecule type" value="Genomic_DNA"/>
</dbReference>
<dbReference type="AlphaFoldDB" id="A0A3G9IM67"/>
<name>A0A3G9IM67_9BACL</name>
<protein>
    <submittedName>
        <fullName evidence="1">Uncharacterized protein</fullName>
    </submittedName>
</protein>
<proteinExistence type="predicted"/>
<evidence type="ECO:0000313" key="2">
    <source>
        <dbReference type="Proteomes" id="UP000275368"/>
    </source>
</evidence>
<keyword evidence="2" id="KW-1185">Reference proteome</keyword>